<proteinExistence type="predicted"/>
<dbReference type="KEGG" id="rgi:RGI145_19575"/>
<accession>A0A1L7AL88</accession>
<dbReference type="STRING" id="257708.RGI145_19575"/>
<dbReference type="RefSeq" id="WP_075800261.1">
    <property type="nucleotide sequence ID" value="NZ_CP015584.1"/>
</dbReference>
<evidence type="ECO:0000313" key="2">
    <source>
        <dbReference type="Proteomes" id="UP000185494"/>
    </source>
</evidence>
<reference evidence="1 2" key="1">
    <citation type="submission" date="2016-05" db="EMBL/GenBank/DDBJ databases">
        <title>Complete Genome and Methylome Analysis of Psychrotrophic Bacterial Isolates from Antarctic Lake Untersee.</title>
        <authorList>
            <person name="Fomenkov A."/>
            <person name="Akimov V.N."/>
            <person name="Vasilyeva L.V."/>
            <person name="Andersen D."/>
            <person name="Vincze T."/>
            <person name="Roberts R.J."/>
        </authorList>
    </citation>
    <scope>NUCLEOTIDE SEQUENCE [LARGE SCALE GENOMIC DNA]</scope>
    <source>
        <strain evidence="1 2">U14-5</strain>
    </source>
</reference>
<organism evidence="1 2">
    <name type="scientific">Roseomonas gilardii</name>
    <dbReference type="NCBI Taxonomy" id="257708"/>
    <lineage>
        <taxon>Bacteria</taxon>
        <taxon>Pseudomonadati</taxon>
        <taxon>Pseudomonadota</taxon>
        <taxon>Alphaproteobacteria</taxon>
        <taxon>Acetobacterales</taxon>
        <taxon>Roseomonadaceae</taxon>
        <taxon>Roseomonas</taxon>
    </lineage>
</organism>
<name>A0A1L7AL88_9PROT</name>
<dbReference type="EMBL" id="CP015584">
    <property type="protein sequence ID" value="APT59548.1"/>
    <property type="molecule type" value="Genomic_DNA"/>
</dbReference>
<dbReference type="Proteomes" id="UP000185494">
    <property type="component" value="Chromosome 2"/>
</dbReference>
<evidence type="ECO:0000313" key="1">
    <source>
        <dbReference type="EMBL" id="APT59548.1"/>
    </source>
</evidence>
<protein>
    <submittedName>
        <fullName evidence="1">Uncharacterized protein</fullName>
    </submittedName>
</protein>
<sequence length="191" mass="21008">MSNTPDTIVAGVDFERMDTEHLVLFANALLTTACQFALKQDVMPALRCWEAARKALSFAGIDLEISPLTAAVHYYIMSVGLDVPLEDGEIAVYHPFFAQNVGALVPGATIVNIPNHPEGKCDFLLDCGGHLRPVEIKRGDFDWKAKRQLRGYMDFYGADHGYAAAPRLKCKLDADMTFLHLDLSSPTGEAH</sequence>
<dbReference type="AlphaFoldDB" id="A0A1L7AL88"/>
<gene>
    <name evidence="1" type="ORF">RGI145_19575</name>
</gene>